<dbReference type="InterPro" id="IPR014330">
    <property type="entry name" value="RNA-bd_S4-rel_YaaA"/>
</dbReference>
<name>A0A317L2P4_9BACI</name>
<dbReference type="AlphaFoldDB" id="A0A317L2P4"/>
<dbReference type="NCBIfam" id="TIGR02988">
    <property type="entry name" value="YaaA_near_RecF"/>
    <property type="match status" value="1"/>
</dbReference>
<dbReference type="OrthoDB" id="9811532at2"/>
<proteinExistence type="predicted"/>
<dbReference type="Proteomes" id="UP000245624">
    <property type="component" value="Unassembled WGS sequence"/>
</dbReference>
<reference evidence="2 3" key="1">
    <citation type="submission" date="2018-05" db="EMBL/GenBank/DDBJ databases">
        <title>Genomic analysis of Gracilibacillus dipsosauri DD1 reveals novel features of a salt-tolerant amylase.</title>
        <authorList>
            <person name="Deutch C.E."/>
            <person name="Yang S."/>
        </authorList>
    </citation>
    <scope>NUCLEOTIDE SEQUENCE [LARGE SCALE GENOMIC DNA]</scope>
    <source>
        <strain evidence="2 3">DD1</strain>
    </source>
</reference>
<keyword evidence="1" id="KW-0694">RNA-binding</keyword>
<sequence length="74" mass="8329">MEEKIGISTEYIQLGQFLKLANILDSGGMVKVFLQETGVYVNDELENRRGRKLYPGDTVYVEDIGTFIVAAEEN</sequence>
<accession>A0A317L2P4</accession>
<evidence type="ECO:0000313" key="2">
    <source>
        <dbReference type="EMBL" id="PWU70087.1"/>
    </source>
</evidence>
<keyword evidence="3" id="KW-1185">Reference proteome</keyword>
<dbReference type="RefSeq" id="WP_054860838.1">
    <property type="nucleotide sequence ID" value="NZ_QGTD01000004.1"/>
</dbReference>
<dbReference type="PROSITE" id="PS50889">
    <property type="entry name" value="S4"/>
    <property type="match status" value="1"/>
</dbReference>
<dbReference type="InterPro" id="IPR036986">
    <property type="entry name" value="S4_RNA-bd_sf"/>
</dbReference>
<dbReference type="Gene3D" id="3.10.290.10">
    <property type="entry name" value="RNA-binding S4 domain"/>
    <property type="match status" value="1"/>
</dbReference>
<dbReference type="SUPFAM" id="SSF55174">
    <property type="entry name" value="Alpha-L RNA-binding motif"/>
    <property type="match status" value="1"/>
</dbReference>
<dbReference type="GO" id="GO:0003723">
    <property type="term" value="F:RNA binding"/>
    <property type="evidence" value="ECO:0007669"/>
    <property type="project" value="UniProtKB-KW"/>
</dbReference>
<dbReference type="EMBL" id="QGTD01000004">
    <property type="protein sequence ID" value="PWU70087.1"/>
    <property type="molecule type" value="Genomic_DNA"/>
</dbReference>
<gene>
    <name evidence="2" type="primary">yaaA</name>
    <name evidence="2" type="ORF">DLJ74_03970</name>
</gene>
<comment type="caution">
    <text evidence="2">The sequence shown here is derived from an EMBL/GenBank/DDBJ whole genome shotgun (WGS) entry which is preliminary data.</text>
</comment>
<dbReference type="Pfam" id="PF13275">
    <property type="entry name" value="S4_2"/>
    <property type="match status" value="1"/>
</dbReference>
<evidence type="ECO:0000256" key="1">
    <source>
        <dbReference type="PROSITE-ProRule" id="PRU00182"/>
    </source>
</evidence>
<protein>
    <submittedName>
        <fullName evidence="2">S4 domain-containing protein YaaA</fullName>
    </submittedName>
</protein>
<organism evidence="2 3">
    <name type="scientific">Gracilibacillus dipsosauri</name>
    <dbReference type="NCBI Taxonomy" id="178340"/>
    <lineage>
        <taxon>Bacteria</taxon>
        <taxon>Bacillati</taxon>
        <taxon>Bacillota</taxon>
        <taxon>Bacilli</taxon>
        <taxon>Bacillales</taxon>
        <taxon>Bacillaceae</taxon>
        <taxon>Gracilibacillus</taxon>
    </lineage>
</organism>
<evidence type="ECO:0000313" key="3">
    <source>
        <dbReference type="Proteomes" id="UP000245624"/>
    </source>
</evidence>